<dbReference type="Proteomes" id="UP000030765">
    <property type="component" value="Unassembled WGS sequence"/>
</dbReference>
<dbReference type="Pfam" id="PF24181">
    <property type="entry name" value="TPR_TTI1_C"/>
    <property type="match status" value="1"/>
</dbReference>
<accession>A0A084WTM1</accession>
<dbReference type="InterPro" id="IPR057567">
    <property type="entry name" value="TPR_TTI1_C"/>
</dbReference>
<proteinExistence type="predicted"/>
<sequence>MFIPVRSDVFPNIYKFMTDHWDADASAHQVYKMQCKFFASIADLVRDLRIGEKQLDQALEVVRMYLEKSERRELKKRAADCLKQMRKLDSLAVFLKCGCSMKFLQ</sequence>
<organism evidence="2">
    <name type="scientific">Anopheles sinensis</name>
    <name type="common">Mosquito</name>
    <dbReference type="NCBI Taxonomy" id="74873"/>
    <lineage>
        <taxon>Eukaryota</taxon>
        <taxon>Metazoa</taxon>
        <taxon>Ecdysozoa</taxon>
        <taxon>Arthropoda</taxon>
        <taxon>Hexapoda</taxon>
        <taxon>Insecta</taxon>
        <taxon>Pterygota</taxon>
        <taxon>Neoptera</taxon>
        <taxon>Endopterygota</taxon>
        <taxon>Diptera</taxon>
        <taxon>Nematocera</taxon>
        <taxon>Culicoidea</taxon>
        <taxon>Culicidae</taxon>
        <taxon>Anophelinae</taxon>
        <taxon>Anopheles</taxon>
    </lineage>
</organism>
<dbReference type="AlphaFoldDB" id="A0A084WTM1"/>
<dbReference type="EMBL" id="KE525420">
    <property type="protein sequence ID" value="KFB53565.1"/>
    <property type="molecule type" value="Genomic_DNA"/>
</dbReference>
<dbReference type="VEuPathDB" id="VectorBase:ASIC021799"/>
<dbReference type="EMBL" id="ATLV01026902">
    <property type="status" value="NOT_ANNOTATED_CDS"/>
    <property type="molecule type" value="Genomic_DNA"/>
</dbReference>
<gene>
    <name evidence="2" type="ORF">ZHAS_00021799</name>
</gene>
<evidence type="ECO:0000313" key="3">
    <source>
        <dbReference type="EnsemblMetazoa" id="ASIC021799-PA"/>
    </source>
</evidence>
<dbReference type="VEuPathDB" id="VectorBase:ASIS021564"/>
<feature type="domain" description="TTI1 C-terminal TPR" evidence="1">
    <location>
        <begin position="7"/>
        <end position="91"/>
    </location>
</feature>
<keyword evidence="4" id="KW-1185">Reference proteome</keyword>
<dbReference type="STRING" id="74873.A0A084WTM1"/>
<evidence type="ECO:0000259" key="1">
    <source>
        <dbReference type="Pfam" id="PF24181"/>
    </source>
</evidence>
<reference evidence="3" key="2">
    <citation type="submission" date="2020-05" db="UniProtKB">
        <authorList>
            <consortium name="EnsemblMetazoa"/>
        </authorList>
    </citation>
    <scope>IDENTIFICATION</scope>
</reference>
<evidence type="ECO:0000313" key="4">
    <source>
        <dbReference type="Proteomes" id="UP000030765"/>
    </source>
</evidence>
<evidence type="ECO:0000313" key="2">
    <source>
        <dbReference type="EMBL" id="KFB53565.1"/>
    </source>
</evidence>
<protein>
    <submittedName>
        <fullName evidence="2">AGAP004152-PA-like protein</fullName>
    </submittedName>
</protein>
<name>A0A084WTM1_ANOSI</name>
<reference evidence="2 4" key="1">
    <citation type="journal article" date="2014" name="BMC Genomics">
        <title>Genome sequence of Anopheles sinensis provides insight into genetics basis of mosquito competence for malaria parasites.</title>
        <authorList>
            <person name="Zhou D."/>
            <person name="Zhang D."/>
            <person name="Ding G."/>
            <person name="Shi L."/>
            <person name="Hou Q."/>
            <person name="Ye Y."/>
            <person name="Xu Y."/>
            <person name="Zhou H."/>
            <person name="Xiong C."/>
            <person name="Li S."/>
            <person name="Yu J."/>
            <person name="Hong S."/>
            <person name="Yu X."/>
            <person name="Zou P."/>
            <person name="Chen C."/>
            <person name="Chang X."/>
            <person name="Wang W."/>
            <person name="Lv Y."/>
            <person name="Sun Y."/>
            <person name="Ma L."/>
            <person name="Shen B."/>
            <person name="Zhu C."/>
        </authorList>
    </citation>
    <scope>NUCLEOTIDE SEQUENCE [LARGE SCALE GENOMIC DNA]</scope>
</reference>
<dbReference type="EnsemblMetazoa" id="ASIC021799-RA">
    <property type="protein sequence ID" value="ASIC021799-PA"/>
    <property type="gene ID" value="ASIC021799"/>
</dbReference>